<dbReference type="InterPro" id="IPR016187">
    <property type="entry name" value="CTDL_fold"/>
</dbReference>
<dbReference type="PROSITE" id="PS50041">
    <property type="entry name" value="C_TYPE_LECTIN_2"/>
    <property type="match status" value="1"/>
</dbReference>
<evidence type="ECO:0000313" key="6">
    <source>
        <dbReference type="Proteomes" id="UP000261340"/>
    </source>
</evidence>
<accession>A0A3Q0RHA7</accession>
<dbReference type="GO" id="GO:0030246">
    <property type="term" value="F:carbohydrate binding"/>
    <property type="evidence" value="ECO:0007669"/>
    <property type="project" value="UniProtKB-KW"/>
</dbReference>
<dbReference type="Pfam" id="PF00059">
    <property type="entry name" value="Lectin_C"/>
    <property type="match status" value="1"/>
</dbReference>
<feature type="domain" description="C-type lectin" evidence="4">
    <location>
        <begin position="59"/>
        <end position="181"/>
    </location>
</feature>
<dbReference type="Proteomes" id="UP000261340">
    <property type="component" value="Unplaced"/>
</dbReference>
<feature type="compositionally biased region" description="Basic and acidic residues" evidence="3">
    <location>
        <begin position="22"/>
        <end position="37"/>
    </location>
</feature>
<evidence type="ECO:0000256" key="2">
    <source>
        <dbReference type="ARBA" id="ARBA00023157"/>
    </source>
</evidence>
<evidence type="ECO:0000259" key="4">
    <source>
        <dbReference type="PROSITE" id="PS50041"/>
    </source>
</evidence>
<dbReference type="OMA" id="LRYWEAK"/>
<dbReference type="Ensembl" id="ENSACIT00000009459.1">
    <property type="protein sequence ID" value="ENSACIP00000009183.1"/>
    <property type="gene ID" value="ENSACIG00000007206.1"/>
</dbReference>
<dbReference type="InterPro" id="IPR018378">
    <property type="entry name" value="C-type_lectin_CS"/>
</dbReference>
<dbReference type="SUPFAM" id="SSF56436">
    <property type="entry name" value="C-type lectin-like"/>
    <property type="match status" value="1"/>
</dbReference>
<name>A0A3Q0RHA7_AMPCI</name>
<dbReference type="STRING" id="61819.ENSACIP00000009183"/>
<dbReference type="InterPro" id="IPR001304">
    <property type="entry name" value="C-type_lectin-like"/>
</dbReference>
<evidence type="ECO:0000256" key="3">
    <source>
        <dbReference type="SAM" id="MobiDB-lite"/>
    </source>
</evidence>
<reference evidence="5" key="1">
    <citation type="submission" date="2025-08" db="UniProtKB">
        <authorList>
            <consortium name="Ensembl"/>
        </authorList>
    </citation>
    <scope>IDENTIFICATION</scope>
</reference>
<dbReference type="InterPro" id="IPR033989">
    <property type="entry name" value="CD209-like_CTLD"/>
</dbReference>
<dbReference type="Gene3D" id="3.10.100.10">
    <property type="entry name" value="Mannose-Binding Protein A, subunit A"/>
    <property type="match status" value="1"/>
</dbReference>
<reference evidence="5" key="2">
    <citation type="submission" date="2025-09" db="UniProtKB">
        <authorList>
            <consortium name="Ensembl"/>
        </authorList>
    </citation>
    <scope>IDENTIFICATION</scope>
</reference>
<evidence type="ECO:0000313" key="5">
    <source>
        <dbReference type="Ensembl" id="ENSACIP00000009183.1"/>
    </source>
</evidence>
<proteinExistence type="predicted"/>
<keyword evidence="6" id="KW-1185">Reference proteome</keyword>
<feature type="region of interest" description="Disordered" evidence="3">
    <location>
        <begin position="1"/>
        <end position="47"/>
    </location>
</feature>
<dbReference type="PROSITE" id="PS00615">
    <property type="entry name" value="C_TYPE_LECTIN_1"/>
    <property type="match status" value="1"/>
</dbReference>
<organism evidence="5 6">
    <name type="scientific">Amphilophus citrinellus</name>
    <name type="common">Midas cichlid</name>
    <name type="synonym">Cichlasoma citrinellum</name>
    <dbReference type="NCBI Taxonomy" id="61819"/>
    <lineage>
        <taxon>Eukaryota</taxon>
        <taxon>Metazoa</taxon>
        <taxon>Chordata</taxon>
        <taxon>Craniata</taxon>
        <taxon>Vertebrata</taxon>
        <taxon>Euteleostomi</taxon>
        <taxon>Actinopterygii</taxon>
        <taxon>Neopterygii</taxon>
        <taxon>Teleostei</taxon>
        <taxon>Neoteleostei</taxon>
        <taxon>Acanthomorphata</taxon>
        <taxon>Ovalentaria</taxon>
        <taxon>Cichlomorphae</taxon>
        <taxon>Cichliformes</taxon>
        <taxon>Cichlidae</taxon>
        <taxon>New World cichlids</taxon>
        <taxon>Cichlasomatinae</taxon>
        <taxon>Heroini</taxon>
        <taxon>Amphilophus</taxon>
    </lineage>
</organism>
<dbReference type="InterPro" id="IPR016186">
    <property type="entry name" value="C-type_lectin-like/link_sf"/>
</dbReference>
<dbReference type="SMART" id="SM00034">
    <property type="entry name" value="CLECT"/>
    <property type="match status" value="1"/>
</dbReference>
<feature type="compositionally biased region" description="Basic and acidic residues" evidence="3">
    <location>
        <begin position="1"/>
        <end position="11"/>
    </location>
</feature>
<sequence length="184" mass="21188">TQEVTMREWKQLGRTGEQNDTNETRRSKTEHNLHETRGWQNKAGSEQREKACPAGWRTFSGSCYFLSTESGSWTRARQDCRGKGADLVIIDVNSEQTFLSKLTKSETWSWIGLTDGCIEGTWKWIDESSLTLRYWEAKQPDNGGGDPKWGEEDCAHIRSGKNTEENWNDRSCEADLRWICEKMA</sequence>
<dbReference type="GeneTree" id="ENSGT01030000234575"/>
<evidence type="ECO:0000256" key="1">
    <source>
        <dbReference type="ARBA" id="ARBA00022734"/>
    </source>
</evidence>
<dbReference type="PANTHER" id="PTHR22803">
    <property type="entry name" value="MANNOSE, PHOSPHOLIPASE, LECTIN RECEPTOR RELATED"/>
    <property type="match status" value="1"/>
</dbReference>
<dbReference type="AlphaFoldDB" id="A0A3Q0RHA7"/>
<dbReference type="CDD" id="cd03590">
    <property type="entry name" value="CLECT_DC-SIGN_like"/>
    <property type="match status" value="1"/>
</dbReference>
<protein>
    <recommendedName>
        <fullName evidence="4">C-type lectin domain-containing protein</fullName>
    </recommendedName>
</protein>
<keyword evidence="1" id="KW-0430">Lectin</keyword>
<dbReference type="InterPro" id="IPR050111">
    <property type="entry name" value="C-type_lectin/snaclec_domain"/>
</dbReference>
<keyword evidence="2" id="KW-1015">Disulfide bond</keyword>